<dbReference type="SUPFAM" id="SSF81606">
    <property type="entry name" value="PP2C-like"/>
    <property type="match status" value="1"/>
</dbReference>
<dbReference type="Proteomes" id="UP000625527">
    <property type="component" value="Unassembled WGS sequence"/>
</dbReference>
<evidence type="ECO:0000313" key="1">
    <source>
        <dbReference type="EMBL" id="MBE1875506.1"/>
    </source>
</evidence>
<dbReference type="InterPro" id="IPR036457">
    <property type="entry name" value="PPM-type-like_dom_sf"/>
</dbReference>
<proteinExistence type="predicted"/>
<reference evidence="1 2" key="1">
    <citation type="submission" date="2020-10" db="EMBL/GenBank/DDBJ databases">
        <title>Myceligenerans pegani sp. nov., an endophytic actinomycete isolated from Peganum harmala L. in Xinjiang, China.</title>
        <authorList>
            <person name="Xin L."/>
        </authorList>
    </citation>
    <scope>NUCLEOTIDE SEQUENCE [LARGE SCALE GENOMIC DNA]</scope>
    <source>
        <strain evidence="1 2">TRM65318</strain>
    </source>
</reference>
<accession>A0ABR9MVU5</accession>
<dbReference type="Gene3D" id="3.60.40.10">
    <property type="entry name" value="PPM-type phosphatase domain"/>
    <property type="match status" value="1"/>
</dbReference>
<sequence>MSIAATLSGDSPNQDRYILGEGFAAVLDGSTSVAGDRSHDPGWYAGRLGEALEPLLPGDKPIADAVAIAIAQVAEAAELVAETSPTSTVAVARWNEDVVETYALCDSTVVVLCRDGTDHVHTDDRAGEAVAEHRAEYRAHLEAGHGYDDGLREILLTLQEQLARHRNVQGGYWVAGADPEAAYEGISHTYSRSDVDGVILATDGVTLERHPRVTTWRELYAEVRTHGADDLLRELLRELHAAEDHDPDGVRWWRSKRHDDKTLIVTPLS</sequence>
<organism evidence="1 2">
    <name type="scientific">Myceligenerans pegani</name>
    <dbReference type="NCBI Taxonomy" id="2776917"/>
    <lineage>
        <taxon>Bacteria</taxon>
        <taxon>Bacillati</taxon>
        <taxon>Actinomycetota</taxon>
        <taxon>Actinomycetes</taxon>
        <taxon>Micrococcales</taxon>
        <taxon>Promicromonosporaceae</taxon>
        <taxon>Myceligenerans</taxon>
    </lineage>
</organism>
<name>A0ABR9MVU5_9MICO</name>
<comment type="caution">
    <text evidence="1">The sequence shown here is derived from an EMBL/GenBank/DDBJ whole genome shotgun (WGS) entry which is preliminary data.</text>
</comment>
<gene>
    <name evidence="1" type="ORF">IHE71_07280</name>
</gene>
<keyword evidence="2" id="KW-1185">Reference proteome</keyword>
<protein>
    <submittedName>
        <fullName evidence="1">Protein phosphatase 2C domain-containing protein</fullName>
    </submittedName>
</protein>
<dbReference type="EMBL" id="JADAQT010000065">
    <property type="protein sequence ID" value="MBE1875506.1"/>
    <property type="molecule type" value="Genomic_DNA"/>
</dbReference>
<evidence type="ECO:0000313" key="2">
    <source>
        <dbReference type="Proteomes" id="UP000625527"/>
    </source>
</evidence>